<organism evidence="2 3">
    <name type="scientific">Diplocarpon rosae</name>
    <dbReference type="NCBI Taxonomy" id="946125"/>
    <lineage>
        <taxon>Eukaryota</taxon>
        <taxon>Fungi</taxon>
        <taxon>Dikarya</taxon>
        <taxon>Ascomycota</taxon>
        <taxon>Pezizomycotina</taxon>
        <taxon>Leotiomycetes</taxon>
        <taxon>Helotiales</taxon>
        <taxon>Drepanopezizaceae</taxon>
        <taxon>Diplocarpon</taxon>
    </lineage>
</organism>
<name>A0AAD9SXH1_9HELO</name>
<dbReference type="EMBL" id="JAUBYV010000008">
    <property type="protein sequence ID" value="KAK2625346.1"/>
    <property type="molecule type" value="Genomic_DNA"/>
</dbReference>
<feature type="compositionally biased region" description="Low complexity" evidence="1">
    <location>
        <begin position="124"/>
        <end position="136"/>
    </location>
</feature>
<protein>
    <submittedName>
        <fullName evidence="2">Uncharacterized protein</fullName>
    </submittedName>
</protein>
<feature type="compositionally biased region" description="Low complexity" evidence="1">
    <location>
        <begin position="50"/>
        <end position="62"/>
    </location>
</feature>
<feature type="compositionally biased region" description="Polar residues" evidence="1">
    <location>
        <begin position="350"/>
        <end position="371"/>
    </location>
</feature>
<feature type="region of interest" description="Disordered" evidence="1">
    <location>
        <begin position="285"/>
        <end position="371"/>
    </location>
</feature>
<accession>A0AAD9SXH1</accession>
<comment type="caution">
    <text evidence="2">The sequence shown here is derived from an EMBL/GenBank/DDBJ whole genome shotgun (WGS) entry which is preliminary data.</text>
</comment>
<dbReference type="CDD" id="cd00065">
    <property type="entry name" value="FYVE_like_SF"/>
    <property type="match status" value="1"/>
</dbReference>
<feature type="region of interest" description="Disordered" evidence="1">
    <location>
        <begin position="1"/>
        <end position="69"/>
    </location>
</feature>
<gene>
    <name evidence="2" type="ORF">QTJ16_005715</name>
</gene>
<feature type="compositionally biased region" description="Polar residues" evidence="1">
    <location>
        <begin position="252"/>
        <end position="267"/>
    </location>
</feature>
<feature type="region of interest" description="Disordered" evidence="1">
    <location>
        <begin position="246"/>
        <end position="273"/>
    </location>
</feature>
<sequence>MRLDCDMSMMKSPASTALSPNPHIRSHKSQGLSSLISKERKRGFQNVDDTSSSASTSTSKSTPGSPKCWQCKSKASLTNRLVFCVNCGKGVCEGCSRVRDPKLDFTCRRCVTKSQEQDSHRSSRQTSRETSQQASQQISEIISTAISSAVLPEASQELKMPKICGYPNCRSIVTYSRDPNASMLCFAHTKAAQNRSAAALPPAPKLPEPRIINKNKLHHLRPEERPLVKKRKRVASERKIGVGSYFDRTKNVSRPLQRSRSSGTGLQSHEFGKKDRATMQNLSLPQILIPQSTQNETGTQPKTLLRDKPPQSTMQSQKIEENRSRPHSQPVDSLDCAASRFTDNKKLPPTSVSTIDPYVTTNQSQNGDDNLTSQINQEIKGTAKGSNDLEMPTANLLRILSLIGGRKQGAPSVKSGIYRESTAHILQGSENLSTADKLPSKINLSHSIPPSPITESSSTRPLSVLNQSSMVFDPPSQSSHSPQDKNEKAIDLFKEPSVEKRLENSAIAYGRRKARIFDESILDFYLKRHAERGPLYEPTPREILDTQTWAALDPRTIYPIRQTSIQREQRMAEIAARPRRKANFGKHLLPHVVKERREKGWDVHQSCEKKTDDESLEFAQKMDELCGGAVSNCEPKIVNGRLVMHEKEREPEPKRPGRQKKEQPLLVLPVGL</sequence>
<evidence type="ECO:0000256" key="1">
    <source>
        <dbReference type="SAM" id="MobiDB-lite"/>
    </source>
</evidence>
<dbReference type="Proteomes" id="UP001285354">
    <property type="component" value="Unassembled WGS sequence"/>
</dbReference>
<proteinExistence type="predicted"/>
<evidence type="ECO:0000313" key="3">
    <source>
        <dbReference type="Proteomes" id="UP001285354"/>
    </source>
</evidence>
<keyword evidence="3" id="KW-1185">Reference proteome</keyword>
<feature type="compositionally biased region" description="Polar residues" evidence="1">
    <location>
        <begin position="285"/>
        <end position="302"/>
    </location>
</feature>
<dbReference type="AlphaFoldDB" id="A0AAD9SXH1"/>
<reference evidence="2" key="1">
    <citation type="submission" date="2023-06" db="EMBL/GenBank/DDBJ databases">
        <title>Draft genome of Marssonina rosae.</title>
        <authorList>
            <person name="Cheng Q."/>
        </authorList>
    </citation>
    <scope>NUCLEOTIDE SEQUENCE</scope>
    <source>
        <strain evidence="2">R4</strain>
    </source>
</reference>
<feature type="region of interest" description="Disordered" evidence="1">
    <location>
        <begin position="116"/>
        <end position="136"/>
    </location>
</feature>
<dbReference type="SUPFAM" id="SSF57903">
    <property type="entry name" value="FYVE/PHD zinc finger"/>
    <property type="match status" value="1"/>
</dbReference>
<feature type="region of interest" description="Disordered" evidence="1">
    <location>
        <begin position="641"/>
        <end position="672"/>
    </location>
</feature>
<dbReference type="InterPro" id="IPR011011">
    <property type="entry name" value="Znf_FYVE_PHD"/>
</dbReference>
<evidence type="ECO:0000313" key="2">
    <source>
        <dbReference type="EMBL" id="KAK2625346.1"/>
    </source>
</evidence>
<feature type="compositionally biased region" description="Basic and acidic residues" evidence="1">
    <location>
        <begin position="643"/>
        <end position="663"/>
    </location>
</feature>